<sequence>MNFSKENFSTLAGRPSVLRKNTGTVLYALAISDAITLFGYTGIGGVAGRMSRGPAPAYRLGRRLVLLRLFYACVALIVAAVAILVGFMVMTAKERDAAARAESREFAAQFIDRLSTATERKMPPESALREIAGRGPGIDIRWFSPGTSTLFFRSISSPYVRPASMGGSMNMTTCYRVVLAVGRPAAAKEVSCY</sequence>
<organism evidence="2 3">
    <name type="scientific">Actinomadura rubteroloni</name>
    <dbReference type="NCBI Taxonomy" id="1926885"/>
    <lineage>
        <taxon>Bacteria</taxon>
        <taxon>Bacillati</taxon>
        <taxon>Actinomycetota</taxon>
        <taxon>Actinomycetes</taxon>
        <taxon>Streptosporangiales</taxon>
        <taxon>Thermomonosporaceae</taxon>
        <taxon>Actinomadura</taxon>
    </lineage>
</organism>
<evidence type="ECO:0000313" key="2">
    <source>
        <dbReference type="EMBL" id="POM26095.1"/>
    </source>
</evidence>
<reference evidence="2 3" key="1">
    <citation type="journal article" date="2017" name="Chemistry">
        <title>Isolation, Biosynthesis and Chemical Modifications of Rubterolones A-F: Rare Tropolone Alkaloids from Actinomadura sp. 5-2.</title>
        <authorList>
            <person name="Guo H."/>
            <person name="Benndorf R."/>
            <person name="Leichnitz D."/>
            <person name="Klassen J.L."/>
            <person name="Vollmers J."/>
            <person name="Gorls H."/>
            <person name="Steinacker M."/>
            <person name="Weigel C."/>
            <person name="Dahse H.M."/>
            <person name="Kaster A.K."/>
            <person name="de Beer Z.W."/>
            <person name="Poulsen M."/>
            <person name="Beemelmanns C."/>
        </authorList>
    </citation>
    <scope>NUCLEOTIDE SEQUENCE [LARGE SCALE GENOMIC DNA]</scope>
    <source>
        <strain evidence="2 3">5-2</strain>
    </source>
</reference>
<dbReference type="AlphaFoldDB" id="A0A2P4UM27"/>
<keyword evidence="1" id="KW-0812">Transmembrane</keyword>
<keyword evidence="3" id="KW-1185">Reference proteome</keyword>
<feature type="transmembrane region" description="Helical" evidence="1">
    <location>
        <begin position="25"/>
        <end position="48"/>
    </location>
</feature>
<evidence type="ECO:0000313" key="3">
    <source>
        <dbReference type="Proteomes" id="UP000242367"/>
    </source>
</evidence>
<name>A0A2P4UM27_9ACTN</name>
<comment type="caution">
    <text evidence="2">The sequence shown here is derived from an EMBL/GenBank/DDBJ whole genome shotgun (WGS) entry which is preliminary data.</text>
</comment>
<accession>A0A2P4UM27</accession>
<keyword evidence="1" id="KW-0472">Membrane</keyword>
<evidence type="ECO:0000256" key="1">
    <source>
        <dbReference type="SAM" id="Phobius"/>
    </source>
</evidence>
<gene>
    <name evidence="2" type="ORF">BTM25_04820</name>
</gene>
<proteinExistence type="predicted"/>
<dbReference type="EMBL" id="MTBP01000001">
    <property type="protein sequence ID" value="POM26095.1"/>
    <property type="molecule type" value="Genomic_DNA"/>
</dbReference>
<protein>
    <submittedName>
        <fullName evidence="2">Uncharacterized protein</fullName>
    </submittedName>
</protein>
<keyword evidence="1" id="KW-1133">Transmembrane helix</keyword>
<feature type="transmembrane region" description="Helical" evidence="1">
    <location>
        <begin position="69"/>
        <end position="90"/>
    </location>
</feature>
<dbReference type="Proteomes" id="UP000242367">
    <property type="component" value="Unassembled WGS sequence"/>
</dbReference>